<keyword evidence="2" id="KW-0489">Methyltransferase</keyword>
<dbReference type="AlphaFoldDB" id="A0A7W7YFM2"/>
<dbReference type="Pfam" id="PF13489">
    <property type="entry name" value="Methyltransf_23"/>
    <property type="match status" value="1"/>
</dbReference>
<evidence type="ECO:0000256" key="1">
    <source>
        <dbReference type="ARBA" id="ARBA00022679"/>
    </source>
</evidence>
<dbReference type="GO" id="GO:0032259">
    <property type="term" value="P:methylation"/>
    <property type="evidence" value="ECO:0007669"/>
    <property type="project" value="UniProtKB-KW"/>
</dbReference>
<dbReference type="EMBL" id="JACHIG010000014">
    <property type="protein sequence ID" value="MBB5035157.1"/>
    <property type="molecule type" value="Genomic_DNA"/>
</dbReference>
<dbReference type="SUPFAM" id="SSF53335">
    <property type="entry name" value="S-adenosyl-L-methionine-dependent methyltransferases"/>
    <property type="match status" value="1"/>
</dbReference>
<organism evidence="2 3">
    <name type="scientific">Prosthecobacter vanneervenii</name>
    <dbReference type="NCBI Taxonomy" id="48466"/>
    <lineage>
        <taxon>Bacteria</taxon>
        <taxon>Pseudomonadati</taxon>
        <taxon>Verrucomicrobiota</taxon>
        <taxon>Verrucomicrobiia</taxon>
        <taxon>Verrucomicrobiales</taxon>
        <taxon>Verrucomicrobiaceae</taxon>
        <taxon>Prosthecobacter</taxon>
    </lineage>
</organism>
<evidence type="ECO:0000313" key="2">
    <source>
        <dbReference type="EMBL" id="MBB5035157.1"/>
    </source>
</evidence>
<dbReference type="RefSeq" id="WP_184343664.1">
    <property type="nucleotide sequence ID" value="NZ_JACHIG010000014.1"/>
</dbReference>
<dbReference type="InterPro" id="IPR029063">
    <property type="entry name" value="SAM-dependent_MTases_sf"/>
</dbReference>
<dbReference type="PANTHER" id="PTHR43861">
    <property type="entry name" value="TRANS-ACONITATE 2-METHYLTRANSFERASE-RELATED"/>
    <property type="match status" value="1"/>
</dbReference>
<evidence type="ECO:0000313" key="3">
    <source>
        <dbReference type="Proteomes" id="UP000590740"/>
    </source>
</evidence>
<gene>
    <name evidence="2" type="ORF">HNQ65_004766</name>
</gene>
<proteinExistence type="predicted"/>
<dbReference type="CDD" id="cd02440">
    <property type="entry name" value="AdoMet_MTases"/>
    <property type="match status" value="1"/>
</dbReference>
<dbReference type="Gene3D" id="3.40.50.150">
    <property type="entry name" value="Vaccinia Virus protein VP39"/>
    <property type="match status" value="1"/>
</dbReference>
<reference evidence="2 3" key="1">
    <citation type="submission" date="2020-08" db="EMBL/GenBank/DDBJ databases">
        <title>Genomic Encyclopedia of Type Strains, Phase IV (KMG-IV): sequencing the most valuable type-strain genomes for metagenomic binning, comparative biology and taxonomic classification.</title>
        <authorList>
            <person name="Goeker M."/>
        </authorList>
    </citation>
    <scope>NUCLEOTIDE SEQUENCE [LARGE SCALE GENOMIC DNA]</scope>
    <source>
        <strain evidence="2 3">DSM 12252</strain>
    </source>
</reference>
<accession>A0A7W7YFM2</accession>
<protein>
    <submittedName>
        <fullName evidence="2">2-polyprenyl-3-methyl-5-hydroxy-6-metoxy-1, 4-benzoquinol methylase</fullName>
    </submittedName>
</protein>
<sequence>MSLTTPCPICSATEWRSCYHGSIRMGSFGKKSPDDLDVWECGGCGARHLPPVMADIEAYYKSGEYRDDLSQGNAVDAYFKVNDNDQPHRLDLIGMHTLRGKTVADIGCGAGPFLDLVKGFASKTIAVEPNQCYHDSLRQRGHEVYTWAQDVPTAGTIDAAVSYSVLEHVEDPIKFLQDIHRLLKPGGILALSTPNADDWMVANSPDYAAFFYRKVHLWYFTATALKKLASIAGFDTENLTFDHRFDLSNAMVWMRDKRPTGNGKIPFDPALNAVWRETLIRQGASDYLYVILKKPE</sequence>
<dbReference type="Proteomes" id="UP000590740">
    <property type="component" value="Unassembled WGS sequence"/>
</dbReference>
<dbReference type="PANTHER" id="PTHR43861:SF3">
    <property type="entry name" value="PUTATIVE (AFU_ORTHOLOGUE AFUA_2G14390)-RELATED"/>
    <property type="match status" value="1"/>
</dbReference>
<comment type="caution">
    <text evidence="2">The sequence shown here is derived from an EMBL/GenBank/DDBJ whole genome shotgun (WGS) entry which is preliminary data.</text>
</comment>
<keyword evidence="3" id="KW-1185">Reference proteome</keyword>
<keyword evidence="1" id="KW-0808">Transferase</keyword>
<name>A0A7W7YFM2_9BACT</name>
<dbReference type="GO" id="GO:0008168">
    <property type="term" value="F:methyltransferase activity"/>
    <property type="evidence" value="ECO:0007669"/>
    <property type="project" value="UniProtKB-KW"/>
</dbReference>